<dbReference type="GO" id="GO:0005975">
    <property type="term" value="P:carbohydrate metabolic process"/>
    <property type="evidence" value="ECO:0007669"/>
    <property type="project" value="InterPro"/>
</dbReference>
<feature type="compositionally biased region" description="Pro residues" evidence="10">
    <location>
        <begin position="76"/>
        <end position="143"/>
    </location>
</feature>
<name>A0A6P8EBF2_PUNGR</name>
<evidence type="ECO:0000256" key="1">
    <source>
        <dbReference type="ARBA" id="ARBA00004191"/>
    </source>
</evidence>
<evidence type="ECO:0000256" key="4">
    <source>
        <dbReference type="ARBA" id="ARBA00022525"/>
    </source>
</evidence>
<dbReference type="GO" id="GO:0004650">
    <property type="term" value="F:polygalacturonase activity"/>
    <property type="evidence" value="ECO:0007669"/>
    <property type="project" value="InterPro"/>
</dbReference>
<keyword evidence="11" id="KW-0732">Signal</keyword>
<keyword evidence="12" id="KW-1185">Reference proteome</keyword>
<feature type="region of interest" description="Disordered" evidence="10">
    <location>
        <begin position="47"/>
        <end position="166"/>
    </location>
</feature>
<feature type="signal peptide" evidence="11">
    <location>
        <begin position="1"/>
        <end position="24"/>
    </location>
</feature>
<evidence type="ECO:0000256" key="7">
    <source>
        <dbReference type="ARBA" id="ARBA00023316"/>
    </source>
</evidence>
<comment type="subcellular location">
    <subcellularLocation>
        <location evidence="1">Secreted</location>
        <location evidence="1">Cell wall</location>
    </subcellularLocation>
</comment>
<dbReference type="RefSeq" id="XP_031402686.1">
    <property type="nucleotide sequence ID" value="XM_031546826.1"/>
</dbReference>
<reference evidence="13" key="2">
    <citation type="submission" date="2025-08" db="UniProtKB">
        <authorList>
            <consortium name="RefSeq"/>
        </authorList>
    </citation>
    <scope>IDENTIFICATION</scope>
    <source>
        <tissue evidence="13">Leaf</tissue>
    </source>
</reference>
<dbReference type="PROSITE" id="PS00502">
    <property type="entry name" value="POLYGALACTURONASE"/>
    <property type="match status" value="1"/>
</dbReference>
<dbReference type="InterPro" id="IPR012334">
    <property type="entry name" value="Pectin_lyas_fold"/>
</dbReference>
<evidence type="ECO:0000256" key="8">
    <source>
        <dbReference type="PROSITE-ProRule" id="PRU10052"/>
    </source>
</evidence>
<dbReference type="Pfam" id="PF00295">
    <property type="entry name" value="Glyco_hydro_28"/>
    <property type="match status" value="2"/>
</dbReference>
<feature type="compositionally biased region" description="Pro residues" evidence="10">
    <location>
        <begin position="48"/>
        <end position="69"/>
    </location>
</feature>
<keyword evidence="4" id="KW-0964">Secreted</keyword>
<dbReference type="AlphaFoldDB" id="A0A6P8EBF2"/>
<dbReference type="PANTHER" id="PTHR31375">
    <property type="match status" value="1"/>
</dbReference>
<dbReference type="InterPro" id="IPR000743">
    <property type="entry name" value="Glyco_hydro_28"/>
</dbReference>
<keyword evidence="7" id="KW-0961">Cell wall biogenesis/degradation</keyword>
<gene>
    <name evidence="13" type="primary">LOC116212263</name>
</gene>
<dbReference type="OrthoDB" id="187139at2759"/>
<organism evidence="12 13">
    <name type="scientific">Punica granatum</name>
    <name type="common">Pomegranate</name>
    <dbReference type="NCBI Taxonomy" id="22663"/>
    <lineage>
        <taxon>Eukaryota</taxon>
        <taxon>Viridiplantae</taxon>
        <taxon>Streptophyta</taxon>
        <taxon>Embryophyta</taxon>
        <taxon>Tracheophyta</taxon>
        <taxon>Spermatophyta</taxon>
        <taxon>Magnoliopsida</taxon>
        <taxon>eudicotyledons</taxon>
        <taxon>Gunneridae</taxon>
        <taxon>Pentapetalae</taxon>
        <taxon>rosids</taxon>
        <taxon>malvids</taxon>
        <taxon>Myrtales</taxon>
        <taxon>Lythraceae</taxon>
        <taxon>Punica</taxon>
    </lineage>
</organism>
<evidence type="ECO:0000256" key="11">
    <source>
        <dbReference type="SAM" id="SignalP"/>
    </source>
</evidence>
<dbReference type="GO" id="GO:0071555">
    <property type="term" value="P:cell wall organization"/>
    <property type="evidence" value="ECO:0007669"/>
    <property type="project" value="UniProtKB-KW"/>
</dbReference>
<reference evidence="12" key="1">
    <citation type="journal article" date="2020" name="Plant Biotechnol. J.">
        <title>The pomegranate (Punica granatum L.) draft genome dissects genetic divergence between soft- and hard-seeded cultivars.</title>
        <authorList>
            <person name="Luo X."/>
            <person name="Li H."/>
            <person name="Wu Z."/>
            <person name="Yao W."/>
            <person name="Zhao P."/>
            <person name="Cao D."/>
            <person name="Yu H."/>
            <person name="Li K."/>
            <person name="Poudel K."/>
            <person name="Zhao D."/>
            <person name="Zhang F."/>
            <person name="Xia X."/>
            <person name="Chen L."/>
            <person name="Wang Q."/>
            <person name="Jing D."/>
            <person name="Cao S."/>
        </authorList>
    </citation>
    <scope>NUCLEOTIDE SEQUENCE [LARGE SCALE GENOMIC DNA]</scope>
    <source>
        <strain evidence="12">cv. Tunisia</strain>
    </source>
</reference>
<keyword evidence="5 9" id="KW-0378">Hydrolase</keyword>
<accession>A0A6P8EBF2</accession>
<feature type="chain" id="PRO_5027785088" evidence="11">
    <location>
        <begin position="25"/>
        <end position="587"/>
    </location>
</feature>
<dbReference type="Proteomes" id="UP000515151">
    <property type="component" value="Chromosome 6"/>
</dbReference>
<evidence type="ECO:0000256" key="3">
    <source>
        <dbReference type="ARBA" id="ARBA00022512"/>
    </source>
</evidence>
<sequence>MRSSTLAILVAFLVCSSSIDSCHAIGFGQWYWRPWLPPWMRLGRSNHPAPPPPPLPSQSPPSVSPPSLPPLHNDHPPPPLLPPLPKNSHNPPLPPPSVSPPSLPPLQNDHPPPPLLPPLPKNSHNPPLPPPHPPSSNPPPPPSANAGHETRKSPTFNVLKFGARGDGKTDDTTVFRSTWAAACQVEASTVLIPEGYEFLVGTISFEGRHCRKNIVFQLDGTIVAPTNRENWGRDLSNWIVFKRVTGLTVRGKGTIEGRGSDWWHVSSSDDLEAIEDAETNVDLLDEDKDDDDDDEDNPTEQVTFSFYRGVKPTALRIYRSDNAILTGIKIQNSPNCHVKIMNCNGVKVYNFSVSSPGDSPNTDGIQVHRSRDVVIHSSTLACGDDCIAIQKGCHNVTVYNVTCGPGHGISIGSLGPNHSKACVSNIMVRDIDMHDTTNGARIKTWQGGMGSVQGVTFSDIRMSRVRYPIIVDQYYCDKGKGPCSNQTSAVAVSGLTYENIRGTYTDMSILFACSDSIPCTDITLNGIDLQPVQQKKGHGRHHRHIHKPLCWQVFGEWTQPKAPQMDCNVQAGRPSTYDKVRSNLNMC</sequence>
<dbReference type="InterPro" id="IPR011050">
    <property type="entry name" value="Pectin_lyase_fold/virulence"/>
</dbReference>
<comment type="similarity">
    <text evidence="2 9">Belongs to the glycosyl hydrolase 28 family.</text>
</comment>
<dbReference type="GeneID" id="116212263"/>
<feature type="active site" evidence="8">
    <location>
        <position position="407"/>
    </location>
</feature>
<evidence type="ECO:0000256" key="10">
    <source>
        <dbReference type="SAM" id="MobiDB-lite"/>
    </source>
</evidence>
<dbReference type="SUPFAM" id="SSF51126">
    <property type="entry name" value="Pectin lyase-like"/>
    <property type="match status" value="1"/>
</dbReference>
<evidence type="ECO:0000256" key="9">
    <source>
        <dbReference type="RuleBase" id="RU361169"/>
    </source>
</evidence>
<evidence type="ECO:0000256" key="2">
    <source>
        <dbReference type="ARBA" id="ARBA00008834"/>
    </source>
</evidence>
<dbReference type="SMART" id="SM00710">
    <property type="entry name" value="PbH1"/>
    <property type="match status" value="5"/>
</dbReference>
<dbReference type="InterPro" id="IPR006626">
    <property type="entry name" value="PbH1"/>
</dbReference>
<proteinExistence type="inferred from homology"/>
<dbReference type="Gene3D" id="2.160.20.10">
    <property type="entry name" value="Single-stranded right-handed beta-helix, Pectin lyase-like"/>
    <property type="match status" value="1"/>
</dbReference>
<dbReference type="PRINTS" id="PR01217">
    <property type="entry name" value="PRICHEXTENSN"/>
</dbReference>
<evidence type="ECO:0000256" key="5">
    <source>
        <dbReference type="ARBA" id="ARBA00022801"/>
    </source>
</evidence>
<evidence type="ECO:0000256" key="6">
    <source>
        <dbReference type="ARBA" id="ARBA00023295"/>
    </source>
</evidence>
<keyword evidence="6 9" id="KW-0326">Glycosidase</keyword>
<keyword evidence="3" id="KW-0134">Cell wall</keyword>
<evidence type="ECO:0000313" key="13">
    <source>
        <dbReference type="RefSeq" id="XP_031402686.1"/>
    </source>
</evidence>
<evidence type="ECO:0000313" key="12">
    <source>
        <dbReference type="Proteomes" id="UP000515151"/>
    </source>
</evidence>
<protein>
    <submittedName>
        <fullName evidence="13">Polygalacturonase At1g48100-like</fullName>
    </submittedName>
</protein>